<evidence type="ECO:0000313" key="3">
    <source>
        <dbReference type="EMBL" id="PMR80816.1"/>
    </source>
</evidence>
<feature type="signal peptide" evidence="1">
    <location>
        <begin position="1"/>
        <end position="23"/>
    </location>
</feature>
<keyword evidence="1" id="KW-0732">Signal</keyword>
<proteinExistence type="predicted"/>
<dbReference type="CDD" id="cd10922">
    <property type="entry name" value="CE4_PelA_like_C"/>
    <property type="match status" value="1"/>
</dbReference>
<dbReference type="InterPro" id="IPR017853">
    <property type="entry name" value="GH"/>
</dbReference>
<dbReference type="SUPFAM" id="SSF51445">
    <property type="entry name" value="(Trans)glycosidases"/>
    <property type="match status" value="1"/>
</dbReference>
<dbReference type="PANTHER" id="PTHR35882:SF2">
    <property type="entry name" value="PELA"/>
    <property type="match status" value="1"/>
</dbReference>
<reference evidence="3 4" key="1">
    <citation type="submission" date="2018-01" db="EMBL/GenBank/DDBJ databases">
        <title>Halomonas endophytica sp. nov., isolated from storage liquid in the stems of Populus euphratica.</title>
        <authorList>
            <person name="Chen C."/>
        </authorList>
    </citation>
    <scope>NUCLEOTIDE SEQUENCE [LARGE SCALE GENOMIC DNA]</scope>
    <source>
        <strain evidence="3 4">BZ-SZ-XJ27</strain>
    </source>
</reference>
<evidence type="ECO:0000256" key="1">
    <source>
        <dbReference type="SAM" id="SignalP"/>
    </source>
</evidence>
<dbReference type="Pfam" id="PF03537">
    <property type="entry name" value="Glyco_hydro_114"/>
    <property type="match status" value="1"/>
</dbReference>
<dbReference type="SUPFAM" id="SSF88713">
    <property type="entry name" value="Glycoside hydrolase/deacetylase"/>
    <property type="match status" value="1"/>
</dbReference>
<accession>A0A2N7UK56</accession>
<dbReference type="InterPro" id="IPR016925">
    <property type="entry name" value="UCP029570"/>
</dbReference>
<dbReference type="PRINTS" id="PR01545">
    <property type="entry name" value="THEMAYE10DUF"/>
</dbReference>
<dbReference type="PIRSF" id="PIRSF029570">
    <property type="entry name" value="UCP029570"/>
    <property type="match status" value="1"/>
</dbReference>
<feature type="domain" description="Glycoside-hydrolase family GH114 TIM-barrel" evidence="2">
    <location>
        <begin position="45"/>
        <end position="272"/>
    </location>
</feature>
<feature type="chain" id="PRO_5014782661" description="Glycoside-hydrolase family GH114 TIM-barrel domain-containing protein" evidence="1">
    <location>
        <begin position="24"/>
        <end position="934"/>
    </location>
</feature>
<gene>
    <name evidence="3" type="ORF">C1H70_07035</name>
</gene>
<protein>
    <recommendedName>
        <fullName evidence="2">Glycoside-hydrolase family GH114 TIM-barrel domain-containing protein</fullName>
    </recommendedName>
</protein>
<organism evidence="3 4">
    <name type="scientific">Halomonas urumqiensis</name>
    <dbReference type="NCBI Taxonomy" id="1684789"/>
    <lineage>
        <taxon>Bacteria</taxon>
        <taxon>Pseudomonadati</taxon>
        <taxon>Pseudomonadota</taxon>
        <taxon>Gammaproteobacteria</taxon>
        <taxon>Oceanospirillales</taxon>
        <taxon>Halomonadaceae</taxon>
        <taxon>Halomonas</taxon>
    </lineage>
</organism>
<dbReference type="AlphaFoldDB" id="A0A2N7UK56"/>
<keyword evidence="4" id="KW-1185">Reference proteome</keyword>
<dbReference type="Gene3D" id="3.20.20.70">
    <property type="entry name" value="Aldolase class I"/>
    <property type="match status" value="1"/>
</dbReference>
<comment type="caution">
    <text evidence="3">The sequence shown here is derived from an EMBL/GenBank/DDBJ whole genome shotgun (WGS) entry which is preliminary data.</text>
</comment>
<dbReference type="RefSeq" id="WP_102587638.1">
    <property type="nucleotide sequence ID" value="NZ_BNAE01000002.1"/>
</dbReference>
<dbReference type="InterPro" id="IPR004352">
    <property type="entry name" value="GH114_TIM-barrel"/>
</dbReference>
<dbReference type="PROSITE" id="PS51257">
    <property type="entry name" value="PROKAR_LIPOPROTEIN"/>
    <property type="match status" value="1"/>
</dbReference>
<dbReference type="EMBL" id="PNRG01000013">
    <property type="protein sequence ID" value="PMR80816.1"/>
    <property type="molecule type" value="Genomic_DNA"/>
</dbReference>
<dbReference type="InterPro" id="IPR016062">
    <property type="entry name" value="TM1410-rel"/>
</dbReference>
<dbReference type="InterPro" id="IPR011330">
    <property type="entry name" value="Glyco_hydro/deAcase_b/a-brl"/>
</dbReference>
<sequence>MIRWLEVGALCFLVLLSCTTAVAREGTRPSVAFYYGNEAPVELLDQFDWIVVEAANLQAGQRQALERHGGQAFAYVSVGELDPWRPYPEGLPESVLVDHNPDWDSRIADLTRPEWQRYLVEQRISPLWEAGYRALFLDTLDSYQRFAPEGDEAAAQQRALVALIGDIQQRFPGMKLLLNRGFEVLDQVHGQIVGVAAESLHHRWHPSSGIYGPVDAADRQWLGDQLARARDQYGLPAIAIDYVPAADRELARDIARRIADDGFIPWVSVPMLDQVGVGLIEPIPRRVLVLYDKSETEAGELAYGNAHRYLAMPLEYLGYGAEYLDANGPLPSDVLHGRYAGVVSWFSAPLANAPAYSDWLLGQLENGLKAVILGDPGVTLSSPLGEFMGLRSVSLPDQRNLEIVAHDALMGFEGMPDRSGFFEGGYAPTRAGLTTHLTLRDAKGTEFNPVITGPWGGIATAPWILQQATEFQLRWILDPFAFLERSLDLPVVPVPDPTTENGARYWITQIDGDAFVSQGDFPGAPYTGEVMLDEILSRYRVPTTVSIIEGEIGPTGLYPHLRSRLEPLARRIFSLPWVEVATHTYSHPFEWENLVDGDLAGQGQTRAGFNYNLPLPNYRFSLEREIAGSTDYINRHLAPPGKPVKVVLWTGNALPPEEALAISERLGLRNLNGGNTSITRSFPSLTRVSSMLRPQGAYLQVYAPQINENVYTNDMLGPLWGYRRAVETYQLTDQPRRLKPIDIYYHFYSAASPAALNALKQVYDYVLTQETLPLYTSTWSDIATQWYDLGVARRLDGGWQIRGATQTRTLRLPSELGWPDLSRSQDVAGVREIPAGRYVALSGQGDALIYLTPRPPATPHLAMANGRITEWQAHSPRLLSMRLAAEDIPLKVELAAVAGCRVDAPGARQERRGDALVLHYSDAQSGRIEVSCGQ</sequence>
<dbReference type="InterPro" id="IPR013785">
    <property type="entry name" value="Aldolase_TIM"/>
</dbReference>
<evidence type="ECO:0000259" key="2">
    <source>
        <dbReference type="Pfam" id="PF03537"/>
    </source>
</evidence>
<dbReference type="PANTHER" id="PTHR35882">
    <property type="entry name" value="PELA"/>
    <property type="match status" value="1"/>
</dbReference>
<name>A0A2N7UK56_9GAMM</name>
<dbReference type="GO" id="GO:0005975">
    <property type="term" value="P:carbohydrate metabolic process"/>
    <property type="evidence" value="ECO:0007669"/>
    <property type="project" value="InterPro"/>
</dbReference>
<dbReference type="Proteomes" id="UP000235547">
    <property type="component" value="Unassembled WGS sequence"/>
</dbReference>
<evidence type="ECO:0000313" key="4">
    <source>
        <dbReference type="Proteomes" id="UP000235547"/>
    </source>
</evidence>
<dbReference type="OrthoDB" id="7292394at2"/>